<dbReference type="Pfam" id="PF07963">
    <property type="entry name" value="N_methyl"/>
    <property type="match status" value="1"/>
</dbReference>
<sequence>MKFRPQGFTMIELIVVIVILGVLAATALPKFIDMNSDAKSAALKGVVGAAASAMTINYSGCAVAAQAATSGKCVKVDNCNDLGTIMQGGLPAGYTVADGALGTGAAGSNGVEATCTITQTEGSATGTFTGIAAGNGL</sequence>
<name>A0A480AKT5_9BURK</name>
<dbReference type="Proteomes" id="UP000301751">
    <property type="component" value="Unassembled WGS sequence"/>
</dbReference>
<evidence type="ECO:0000313" key="1">
    <source>
        <dbReference type="EMBL" id="GCL62214.1"/>
    </source>
</evidence>
<evidence type="ECO:0000313" key="2">
    <source>
        <dbReference type="Proteomes" id="UP000301751"/>
    </source>
</evidence>
<keyword evidence="2" id="KW-1185">Reference proteome</keyword>
<dbReference type="NCBIfam" id="TIGR02532">
    <property type="entry name" value="IV_pilin_GFxxxE"/>
    <property type="match status" value="1"/>
</dbReference>
<dbReference type="AlphaFoldDB" id="A0A480AKT5"/>
<dbReference type="RefSeq" id="WP_137731948.1">
    <property type="nucleotide sequence ID" value="NZ_BJCL01000002.1"/>
</dbReference>
<protein>
    <recommendedName>
        <fullName evidence="3">MSHA pilin protein MshA</fullName>
    </recommendedName>
</protein>
<comment type="caution">
    <text evidence="1">The sequence shown here is derived from an EMBL/GenBank/DDBJ whole genome shotgun (WGS) entry which is preliminary data.</text>
</comment>
<dbReference type="Gene3D" id="3.30.700.10">
    <property type="entry name" value="Glycoprotein, Type 4 Pilin"/>
    <property type="match status" value="1"/>
</dbReference>
<dbReference type="OrthoDB" id="9182129at2"/>
<proteinExistence type="predicted"/>
<dbReference type="InterPro" id="IPR045584">
    <property type="entry name" value="Pilin-like"/>
</dbReference>
<accession>A0A480AKT5</accession>
<gene>
    <name evidence="1" type="ORF">AQPW35_12950</name>
</gene>
<organism evidence="1 2">
    <name type="scientific">Pseudaquabacterium pictum</name>
    <dbReference type="NCBI Taxonomy" id="2315236"/>
    <lineage>
        <taxon>Bacteria</taxon>
        <taxon>Pseudomonadati</taxon>
        <taxon>Pseudomonadota</taxon>
        <taxon>Betaproteobacteria</taxon>
        <taxon>Burkholderiales</taxon>
        <taxon>Sphaerotilaceae</taxon>
        <taxon>Pseudaquabacterium</taxon>
    </lineage>
</organism>
<dbReference type="SUPFAM" id="SSF54523">
    <property type="entry name" value="Pili subunits"/>
    <property type="match status" value="1"/>
</dbReference>
<evidence type="ECO:0008006" key="3">
    <source>
        <dbReference type="Google" id="ProtNLM"/>
    </source>
</evidence>
<reference evidence="2" key="1">
    <citation type="submission" date="2019-03" db="EMBL/GenBank/DDBJ databases">
        <title>Aquabacterium pictum sp.nov., the first bacteriochlorophyll a-containing freshwater bacterium in the genus Aquabacterium of the class Betaproteobacteria.</title>
        <authorList>
            <person name="Hirose S."/>
            <person name="Tank M."/>
            <person name="Hara E."/>
            <person name="Tamaki H."/>
            <person name="Takaichi S."/>
            <person name="Haruta S."/>
            <person name="Hanada S."/>
        </authorList>
    </citation>
    <scope>NUCLEOTIDE SEQUENCE [LARGE SCALE GENOMIC DNA]</scope>
    <source>
        <strain evidence="2">W35</strain>
    </source>
</reference>
<dbReference type="InterPro" id="IPR012902">
    <property type="entry name" value="N_methyl_site"/>
</dbReference>
<dbReference type="EMBL" id="BJCL01000002">
    <property type="protein sequence ID" value="GCL62214.1"/>
    <property type="molecule type" value="Genomic_DNA"/>
</dbReference>